<accession>A0A9D1NC80</accession>
<dbReference type="InterPro" id="IPR048496">
    <property type="entry name" value="DUF1846_N"/>
</dbReference>
<feature type="domain" description="DUF1846" evidence="2">
    <location>
        <begin position="341"/>
        <end position="486"/>
    </location>
</feature>
<feature type="domain" description="DUF1846" evidence="1">
    <location>
        <begin position="4"/>
        <end position="335"/>
    </location>
</feature>
<dbReference type="Proteomes" id="UP000886891">
    <property type="component" value="Unassembled WGS sequence"/>
</dbReference>
<dbReference type="EMBL" id="DVOH01000016">
    <property type="protein sequence ID" value="HIU99946.1"/>
    <property type="molecule type" value="Genomic_DNA"/>
</dbReference>
<reference evidence="3" key="1">
    <citation type="submission" date="2020-10" db="EMBL/GenBank/DDBJ databases">
        <authorList>
            <person name="Gilroy R."/>
        </authorList>
    </citation>
    <scope>NUCLEOTIDE SEQUENCE</scope>
    <source>
        <strain evidence="3">23406</strain>
    </source>
</reference>
<protein>
    <submittedName>
        <fullName evidence="3">DUF1846 domain-containing protein</fullName>
    </submittedName>
</protein>
<sequence length="487" mass="54334">MKQGFNNALYVEKQTARILERIERFNNKLYLEFGGKLFDDLHAARVLPGFDPNVKTKILQNLKDKCEIIFCISAGDIEKNKMRADFGINYGAELLRLIKNLRGLGLLVSSIVITQFTEQPAALIFKNKLERLGEKVYVHKFTKGYPNDVNLIVSDEGYGANPYIETTRPLVVVNAPGPGSGKLATCLSQLYHEYKRGIKAGYAKFETFPVWNLPLKHPVNIAYEAATADLKDRNMIDYFHLEAYGVSTVNYNRDLEIFPVVKNILARILGDDKIYQSPTDMGVNMVGYAIEDDEAVQKAAQQEIIRRYFKVYCDYKQGRCDLDTAHRVEILMNDMGISPADRAVVAKARAAAQKTGRHAIALQLPDGTLTVGKEKSTLDASAAVIMNAIKKLAGLADPIKLISPAAIETIQSLKRDTLKAEATRLNLEETLIALSFSATTNPTVEYVLTMLKELRGCEAHASAMLDEAELQIYRKLGINITCDPEYL</sequence>
<dbReference type="Pfam" id="PF08903">
    <property type="entry name" value="DUF1846"/>
    <property type="match status" value="1"/>
</dbReference>
<dbReference type="Gene3D" id="1.20.1570.10">
    <property type="entry name" value="dip2346 domain like"/>
    <property type="match status" value="1"/>
</dbReference>
<evidence type="ECO:0000313" key="4">
    <source>
        <dbReference type="Proteomes" id="UP000886891"/>
    </source>
</evidence>
<dbReference type="Pfam" id="PF20921">
    <property type="entry name" value="DUF1846_C"/>
    <property type="match status" value="1"/>
</dbReference>
<evidence type="ECO:0000259" key="2">
    <source>
        <dbReference type="Pfam" id="PF20921"/>
    </source>
</evidence>
<evidence type="ECO:0000313" key="3">
    <source>
        <dbReference type="EMBL" id="HIU99946.1"/>
    </source>
</evidence>
<evidence type="ECO:0000259" key="1">
    <source>
        <dbReference type="Pfam" id="PF08903"/>
    </source>
</evidence>
<comment type="caution">
    <text evidence="3">The sequence shown here is derived from an EMBL/GenBank/DDBJ whole genome shotgun (WGS) entry which is preliminary data.</text>
</comment>
<dbReference type="NCBIfam" id="NF010184">
    <property type="entry name" value="PRK13663.1"/>
    <property type="match status" value="1"/>
</dbReference>
<dbReference type="InterPro" id="IPR048441">
    <property type="entry name" value="DUF1846_C"/>
</dbReference>
<dbReference type="AlphaFoldDB" id="A0A9D1NC80"/>
<dbReference type="Gene3D" id="3.40.140.40">
    <property type="entry name" value="Domain of unknown function (DUF1846), C-terminal subdomain"/>
    <property type="match status" value="1"/>
</dbReference>
<dbReference type="Gene3D" id="3.10.630.10">
    <property type="entry name" value="dip2346 domain like"/>
    <property type="match status" value="1"/>
</dbReference>
<gene>
    <name evidence="3" type="ORF">IAB14_02385</name>
</gene>
<organism evidence="3 4">
    <name type="scientific">Candidatus Stercoripulliclostridium merdipullorum</name>
    <dbReference type="NCBI Taxonomy" id="2840952"/>
    <lineage>
        <taxon>Bacteria</taxon>
        <taxon>Bacillati</taxon>
        <taxon>Bacillota</taxon>
        <taxon>Clostridia</taxon>
        <taxon>Eubacteriales</taxon>
        <taxon>Candidatus Stercoripulliclostridium</taxon>
    </lineage>
</organism>
<proteinExistence type="predicted"/>
<name>A0A9D1NC80_9FIRM</name>
<reference evidence="3" key="2">
    <citation type="journal article" date="2021" name="PeerJ">
        <title>Extensive microbial diversity within the chicken gut microbiome revealed by metagenomics and culture.</title>
        <authorList>
            <person name="Gilroy R."/>
            <person name="Ravi A."/>
            <person name="Getino M."/>
            <person name="Pursley I."/>
            <person name="Horton D.L."/>
            <person name="Alikhan N.F."/>
            <person name="Baker D."/>
            <person name="Gharbi K."/>
            <person name="Hall N."/>
            <person name="Watson M."/>
            <person name="Adriaenssens E.M."/>
            <person name="Foster-Nyarko E."/>
            <person name="Jarju S."/>
            <person name="Secka A."/>
            <person name="Antonio M."/>
            <person name="Oren A."/>
            <person name="Chaudhuri R.R."/>
            <person name="La Ragione R."/>
            <person name="Hildebrand F."/>
            <person name="Pallen M.J."/>
        </authorList>
    </citation>
    <scope>NUCLEOTIDE SEQUENCE</scope>
    <source>
        <strain evidence="3">23406</strain>
    </source>
</reference>